<proteinExistence type="inferred from homology"/>
<reference evidence="10" key="1">
    <citation type="submission" date="2016-11" db="UniProtKB">
        <authorList>
            <consortium name="WormBaseParasite"/>
        </authorList>
    </citation>
    <scope>IDENTIFICATION</scope>
</reference>
<dbReference type="eggNOG" id="ENOG502SVMT">
    <property type="taxonomic scope" value="Eukaryota"/>
</dbReference>
<organism evidence="9 10">
    <name type="scientific">Bursaphelenchus xylophilus</name>
    <name type="common">Pinewood nematode worm</name>
    <name type="synonym">Aphelenchoides xylophilus</name>
    <dbReference type="NCBI Taxonomy" id="6326"/>
    <lineage>
        <taxon>Eukaryota</taxon>
        <taxon>Metazoa</taxon>
        <taxon>Ecdysozoa</taxon>
        <taxon>Nematoda</taxon>
        <taxon>Chromadorea</taxon>
        <taxon>Rhabditida</taxon>
        <taxon>Tylenchina</taxon>
        <taxon>Tylenchomorpha</taxon>
        <taxon>Aphelenchoidea</taxon>
        <taxon>Aphelenchoididae</taxon>
        <taxon>Bursaphelenchus</taxon>
    </lineage>
</organism>
<keyword evidence="5" id="KW-0653">Protein transport</keyword>
<keyword evidence="4" id="KW-0813">Transport</keyword>
<dbReference type="GO" id="GO:0007030">
    <property type="term" value="P:Golgi organization"/>
    <property type="evidence" value="ECO:0007669"/>
    <property type="project" value="TreeGrafter"/>
</dbReference>
<evidence type="ECO:0000313" key="9">
    <source>
        <dbReference type="Proteomes" id="UP000095284"/>
    </source>
</evidence>
<dbReference type="GO" id="GO:0006886">
    <property type="term" value="P:intracellular protein transport"/>
    <property type="evidence" value="ECO:0007669"/>
    <property type="project" value="InterPro"/>
</dbReference>
<keyword evidence="7" id="KW-0472">Membrane</keyword>
<dbReference type="PANTHER" id="PTHR21443:SF0">
    <property type="entry name" value="CONSERVED OLIGOMERIC GOLGI COMPLEX SUBUNIT 7"/>
    <property type="match status" value="1"/>
</dbReference>
<comment type="similarity">
    <text evidence="2">Belongs to the COG7 family.</text>
</comment>
<dbReference type="Proteomes" id="UP000095284">
    <property type="component" value="Unplaced"/>
</dbReference>
<evidence type="ECO:0000256" key="7">
    <source>
        <dbReference type="ARBA" id="ARBA00023136"/>
    </source>
</evidence>
<evidence type="ECO:0000256" key="1">
    <source>
        <dbReference type="ARBA" id="ARBA00004395"/>
    </source>
</evidence>
<evidence type="ECO:0000256" key="2">
    <source>
        <dbReference type="ARBA" id="ARBA00005831"/>
    </source>
</evidence>
<evidence type="ECO:0000256" key="5">
    <source>
        <dbReference type="ARBA" id="ARBA00022927"/>
    </source>
</evidence>
<comment type="subcellular location">
    <subcellularLocation>
        <location evidence="1">Golgi apparatus membrane</location>
        <topology evidence="1">Peripheral membrane protein</topology>
    </subcellularLocation>
</comment>
<keyword evidence="6" id="KW-0333">Golgi apparatus</keyword>
<evidence type="ECO:0000256" key="6">
    <source>
        <dbReference type="ARBA" id="ARBA00023034"/>
    </source>
</evidence>
<dbReference type="InterPro" id="IPR019335">
    <property type="entry name" value="COG7"/>
</dbReference>
<dbReference type="PANTHER" id="PTHR21443">
    <property type="entry name" value="CONSERVED OLIGOMERIC GOLGI COMPLEX COMPONENT 7"/>
    <property type="match status" value="1"/>
</dbReference>
<name>A0A1I7SUG1_BURXY</name>
<sequence length="652" mass="74336">MMEPKVEQFLRNQLKKGNLVDPNILNAPEVRDHLQETEKIVDRLLEELAVSIRTTRTEVASPKILGKLKDLGNANQKLDKRLQSHIQKLKKNEGSLVGTSDVLEFDSAKGRSDRLIEVINAKTMWESSLRVVDMMGESEQNELFGYLVNLQKSNQILKRYVPSEERDHLLETRKDLFLSWFSSAILFAIDSNDIKLLQNLKEKFDALDRTEDYKKTFGAFITNTICTFIEENKEDLTLIKLLDESFNLWKKASRTASHLFGEDGSRFVALSFYEGITSKDNIIKGIINRMVMESEDTFSTARQLSTLRKDFGGYVKAEGDDAVFSVINTFCDDLYEIISDDLSKHVKSQLMVKVNEILQTFNQKAHKSHQWILPLLEGIHSLMRDLITEAADIFGSKFSKFIVPTFENAIDQIYSIFKKSDILGLKIPKSNVNFTLDEVNDKLICMCTVGYILNMIDDMNSFIHDVYNSNKDANDPKEPYVIRNRQLMEKYSRKVVQSKVGDLSKFLIYPMTDEMNKLKTEMGTADSKVSLPTFSITPHNYITTVGHGLLSQVNNIAAYNNDRNFKTAVEVASGDEYNEDECDLWVLKAIVILLMESFCNNVGDPVKLSLPLLRQFNADVVFLLEALEDLRLQPSDNLTSLADKINQLAVKK</sequence>
<dbReference type="WBParaSite" id="BXY_1668300.1">
    <property type="protein sequence ID" value="BXY_1668300.1"/>
    <property type="gene ID" value="BXY_1668300"/>
</dbReference>
<evidence type="ECO:0000256" key="4">
    <source>
        <dbReference type="ARBA" id="ARBA00022448"/>
    </source>
</evidence>
<dbReference type="GO" id="GO:0006890">
    <property type="term" value="P:retrograde vesicle-mediated transport, Golgi to endoplasmic reticulum"/>
    <property type="evidence" value="ECO:0007669"/>
    <property type="project" value="TreeGrafter"/>
</dbReference>
<dbReference type="GO" id="GO:0017119">
    <property type="term" value="C:Golgi transport complex"/>
    <property type="evidence" value="ECO:0007669"/>
    <property type="project" value="InterPro"/>
</dbReference>
<protein>
    <recommendedName>
        <fullName evidence="3">Conserved oligomeric Golgi complex subunit 7</fullName>
    </recommendedName>
    <alternativeName>
        <fullName evidence="8">Component of oligomeric Golgi complex 7</fullName>
    </alternativeName>
</protein>
<evidence type="ECO:0000256" key="3">
    <source>
        <dbReference type="ARBA" id="ARBA00020984"/>
    </source>
</evidence>
<dbReference type="AlphaFoldDB" id="A0A1I7SUG1"/>
<evidence type="ECO:0000256" key="8">
    <source>
        <dbReference type="ARBA" id="ARBA00031345"/>
    </source>
</evidence>
<dbReference type="GO" id="GO:0000139">
    <property type="term" value="C:Golgi membrane"/>
    <property type="evidence" value="ECO:0007669"/>
    <property type="project" value="UniProtKB-SubCell"/>
</dbReference>
<evidence type="ECO:0000313" key="10">
    <source>
        <dbReference type="WBParaSite" id="BXY_1668300.1"/>
    </source>
</evidence>
<accession>A0A1I7SUG1</accession>